<dbReference type="Proteomes" id="UP000494201">
    <property type="component" value="Unassembled WGS sequence"/>
</dbReference>
<organism evidence="2 3">
    <name type="scientific">Burkholderia anthina</name>
    <dbReference type="NCBI Taxonomy" id="179879"/>
    <lineage>
        <taxon>Bacteria</taxon>
        <taxon>Pseudomonadati</taxon>
        <taxon>Pseudomonadota</taxon>
        <taxon>Betaproteobacteria</taxon>
        <taxon>Burkholderiales</taxon>
        <taxon>Burkholderiaceae</taxon>
        <taxon>Burkholderia</taxon>
        <taxon>Burkholderia cepacia complex</taxon>
    </lineage>
</organism>
<sequence>MTKYEKLDALILASIDSGRHSSGSIATGYTRIEAERIATAQPLYDMAKRILDRRLQALRKAGHIKATGKGWIRAGDPS</sequence>
<accession>A0A6P2GDP5</accession>
<dbReference type="EMBL" id="CABVLY010000019">
    <property type="protein sequence ID" value="VVU51848.1"/>
    <property type="molecule type" value="Genomic_DNA"/>
</dbReference>
<dbReference type="GeneID" id="56502636"/>
<dbReference type="Proteomes" id="UP000755577">
    <property type="component" value="Unassembled WGS sequence"/>
</dbReference>
<evidence type="ECO:0000313" key="2">
    <source>
        <dbReference type="EMBL" id="VVU51848.1"/>
    </source>
</evidence>
<evidence type="ECO:0000313" key="4">
    <source>
        <dbReference type="Proteomes" id="UP000755577"/>
    </source>
</evidence>
<evidence type="ECO:0000313" key="3">
    <source>
        <dbReference type="Proteomes" id="UP000494201"/>
    </source>
</evidence>
<name>A0A6P2GDP5_9BURK</name>
<keyword evidence="4" id="KW-1185">Reference proteome</keyword>
<proteinExistence type="predicted"/>
<protein>
    <submittedName>
        <fullName evidence="2">Uncharacterized protein</fullName>
    </submittedName>
</protein>
<reference evidence="1 4" key="2">
    <citation type="submission" date="2021-02" db="EMBL/GenBank/DDBJ databases">
        <title>Draft genome of the type strains Burkholderia anthina DSM16086.</title>
        <authorList>
            <person name="Hertel R."/>
            <person name="Meissner J."/>
            <person name="Poehlein A."/>
            <person name="Daniel R."/>
            <person name="Commichau F.M."/>
        </authorList>
    </citation>
    <scope>NUCLEOTIDE SEQUENCE [LARGE SCALE GENOMIC DNA]</scope>
    <source>
        <strain evidence="1 4">DSM 16086</strain>
    </source>
</reference>
<dbReference type="EMBL" id="JAFCIQ010000022">
    <property type="protein sequence ID" value="MBM2769874.1"/>
    <property type="molecule type" value="Genomic_DNA"/>
</dbReference>
<dbReference type="AlphaFoldDB" id="A0A6P2GDP5"/>
<evidence type="ECO:0000313" key="1">
    <source>
        <dbReference type="EMBL" id="MBM2769874.1"/>
    </source>
</evidence>
<reference evidence="2 3" key="1">
    <citation type="submission" date="2019-09" db="EMBL/GenBank/DDBJ databases">
        <authorList>
            <person name="Depoorter E."/>
        </authorList>
    </citation>
    <scope>NUCLEOTIDE SEQUENCE [LARGE SCALE GENOMIC DNA]</scope>
    <source>
        <strain evidence="2">LMG 20980</strain>
    </source>
</reference>
<dbReference type="RefSeq" id="WP_174927439.1">
    <property type="nucleotide sequence ID" value="NZ_CABVLY010000019.1"/>
</dbReference>
<gene>
    <name evidence="2" type="ORF">BAN20980_04571</name>
    <name evidence="1" type="ORF">JQK92_26010</name>
</gene>